<reference evidence="1 2" key="1">
    <citation type="submission" date="2020-10" db="EMBL/GenBank/DDBJ databases">
        <title>Sequencing the genomes of 1000 actinobacteria strains.</title>
        <authorList>
            <person name="Klenk H.-P."/>
        </authorList>
    </citation>
    <scope>NUCLEOTIDE SEQUENCE [LARGE SCALE GENOMIC DNA]</scope>
    <source>
        <strain evidence="1 2">DSM 46661</strain>
    </source>
</reference>
<comment type="caution">
    <text evidence="1">The sequence shown here is derived from an EMBL/GenBank/DDBJ whole genome shotgun (WGS) entry which is preliminary data.</text>
</comment>
<dbReference type="EMBL" id="JADBEJ010000004">
    <property type="protein sequence ID" value="MBE1575459.1"/>
    <property type="molecule type" value="Genomic_DNA"/>
</dbReference>
<gene>
    <name evidence="1" type="ORF">H4W30_002506</name>
</gene>
<accession>A0ABR9L406</accession>
<dbReference type="Proteomes" id="UP000656548">
    <property type="component" value="Unassembled WGS sequence"/>
</dbReference>
<name>A0ABR9L406_9PSEU</name>
<keyword evidence="2" id="KW-1185">Reference proteome</keyword>
<evidence type="ECO:0000313" key="1">
    <source>
        <dbReference type="EMBL" id="MBE1575459.1"/>
    </source>
</evidence>
<protein>
    <submittedName>
        <fullName evidence="1">Uncharacterized protein</fullName>
    </submittedName>
</protein>
<evidence type="ECO:0000313" key="2">
    <source>
        <dbReference type="Proteomes" id="UP000656548"/>
    </source>
</evidence>
<organism evidence="1 2">
    <name type="scientific">Amycolatopsis roodepoortensis</name>
    <dbReference type="NCBI Taxonomy" id="700274"/>
    <lineage>
        <taxon>Bacteria</taxon>
        <taxon>Bacillati</taxon>
        <taxon>Actinomycetota</taxon>
        <taxon>Actinomycetes</taxon>
        <taxon>Pseudonocardiales</taxon>
        <taxon>Pseudonocardiaceae</taxon>
        <taxon>Amycolatopsis</taxon>
    </lineage>
</organism>
<proteinExistence type="predicted"/>
<sequence length="122" mass="13257">MNATSEPQLCDVEWVAEHHEAHGQLLVRGSSLGEIITKATGALAGHFPPVGQAGLRVRPGWWCVTTCECRGGLAVSNHPGWHYRRARSNEAGSWYGAEIRFGLRGKTFTRSSDVKAAVSDPM</sequence>